<dbReference type="AlphaFoldDB" id="A0ABD5NPY1"/>
<keyword evidence="2 3" id="KW-0808">Transferase</keyword>
<dbReference type="PANTHER" id="PTHR12526:SF629">
    <property type="entry name" value="TEICHURONIC ACID BIOSYNTHESIS GLYCOSYLTRANSFERASE TUAH-RELATED"/>
    <property type="match status" value="1"/>
</dbReference>
<accession>A0ABD5NPY1</accession>
<dbReference type="Gene3D" id="3.40.50.2000">
    <property type="entry name" value="Glycogen Phosphorylase B"/>
    <property type="match status" value="1"/>
</dbReference>
<protein>
    <submittedName>
        <fullName evidence="3">Glycosyltransferase</fullName>
        <ecNumber evidence="3">2.4.-.-</ecNumber>
    </submittedName>
</protein>
<evidence type="ECO:0000313" key="3">
    <source>
        <dbReference type="EMBL" id="MFC3959083.1"/>
    </source>
</evidence>
<evidence type="ECO:0000256" key="2">
    <source>
        <dbReference type="ARBA" id="ARBA00022679"/>
    </source>
</evidence>
<dbReference type="Pfam" id="PF13692">
    <property type="entry name" value="Glyco_trans_1_4"/>
    <property type="match status" value="1"/>
</dbReference>
<dbReference type="Proteomes" id="UP001595846">
    <property type="component" value="Unassembled WGS sequence"/>
</dbReference>
<evidence type="ECO:0000256" key="1">
    <source>
        <dbReference type="ARBA" id="ARBA00022676"/>
    </source>
</evidence>
<dbReference type="EC" id="2.4.-.-" evidence="3"/>
<proteinExistence type="predicted"/>
<dbReference type="SUPFAM" id="SSF53756">
    <property type="entry name" value="UDP-Glycosyltransferase/glycogen phosphorylase"/>
    <property type="match status" value="1"/>
</dbReference>
<organism evidence="3 4">
    <name type="scientific">Halovivax cerinus</name>
    <dbReference type="NCBI Taxonomy" id="1487865"/>
    <lineage>
        <taxon>Archaea</taxon>
        <taxon>Methanobacteriati</taxon>
        <taxon>Methanobacteriota</taxon>
        <taxon>Stenosarchaea group</taxon>
        <taxon>Halobacteria</taxon>
        <taxon>Halobacteriales</taxon>
        <taxon>Natrialbaceae</taxon>
        <taxon>Halovivax</taxon>
    </lineage>
</organism>
<dbReference type="EMBL" id="JBHSAQ010000010">
    <property type="protein sequence ID" value="MFC3959083.1"/>
    <property type="molecule type" value="Genomic_DNA"/>
</dbReference>
<evidence type="ECO:0000313" key="4">
    <source>
        <dbReference type="Proteomes" id="UP001595846"/>
    </source>
</evidence>
<dbReference type="GeneID" id="73902649"/>
<reference evidence="3 4" key="1">
    <citation type="journal article" date="2019" name="Int. J. Syst. Evol. Microbiol.">
        <title>The Global Catalogue of Microorganisms (GCM) 10K type strain sequencing project: providing services to taxonomists for standard genome sequencing and annotation.</title>
        <authorList>
            <consortium name="The Broad Institute Genomics Platform"/>
            <consortium name="The Broad Institute Genome Sequencing Center for Infectious Disease"/>
            <person name="Wu L."/>
            <person name="Ma J."/>
        </authorList>
    </citation>
    <scope>NUCLEOTIDE SEQUENCE [LARGE SCALE GENOMIC DNA]</scope>
    <source>
        <strain evidence="3 4">IBRC-M 10256</strain>
    </source>
</reference>
<keyword evidence="4" id="KW-1185">Reference proteome</keyword>
<sequence length="344" mass="39757">MKILYHSPRESFNVKKGSGKRPYEMFRSLKGLGHDVDIIQGRGKNRLRKVFGESMEWDKYDFCYSEPPSSPIHPLYDYPFLYKIRKHDVPLAVFYRDTYWKFADHFSKDGVKKYVFRAAHFAEVDLYTKLADIVYFPSEYSLELSLKAATRDVLWPGCNKQNPIEREEVSDIIYVGGISERYGIHNLVGMMRELENNDIVLHLVCREGEYERLNDKTSNAIESLPIYVYHESGEGLEPIYNKSDIGIIPFRDTYYNNMAMPVKLFEYMSFGLPVVSTKCKTIARFVENNGCGVICRDDPVELAEGVMSLMHDLGKVNTISKNSIETAKRNTWEDRAAEVCAFFS</sequence>
<keyword evidence="1 3" id="KW-0328">Glycosyltransferase</keyword>
<name>A0ABD5NPY1_9EURY</name>
<comment type="caution">
    <text evidence="3">The sequence shown here is derived from an EMBL/GenBank/DDBJ whole genome shotgun (WGS) entry which is preliminary data.</text>
</comment>
<dbReference type="PANTHER" id="PTHR12526">
    <property type="entry name" value="GLYCOSYLTRANSFERASE"/>
    <property type="match status" value="1"/>
</dbReference>
<dbReference type="GO" id="GO:0016757">
    <property type="term" value="F:glycosyltransferase activity"/>
    <property type="evidence" value="ECO:0007669"/>
    <property type="project" value="UniProtKB-KW"/>
</dbReference>
<dbReference type="RefSeq" id="WP_256533519.1">
    <property type="nucleotide sequence ID" value="NZ_CP101824.1"/>
</dbReference>
<gene>
    <name evidence="3" type="ORF">ACFOUR_11985</name>
</gene>